<evidence type="ECO:0000313" key="6">
    <source>
        <dbReference type="Proteomes" id="UP000515960"/>
    </source>
</evidence>
<feature type="domain" description="RNA 2-O ribose methyltransferase substrate binding" evidence="4">
    <location>
        <begin position="32"/>
        <end position="100"/>
    </location>
</feature>
<dbReference type="GO" id="GO:0008173">
    <property type="term" value="F:RNA methyltransferase activity"/>
    <property type="evidence" value="ECO:0007669"/>
    <property type="project" value="InterPro"/>
</dbReference>
<keyword evidence="6" id="KW-1185">Reference proteome</keyword>
<dbReference type="KEGG" id="ohi:H8790_01680"/>
<dbReference type="SUPFAM" id="SSF55315">
    <property type="entry name" value="L30e-like"/>
    <property type="match status" value="1"/>
</dbReference>
<dbReference type="AlphaFoldDB" id="A0A7G9B5G0"/>
<dbReference type="GO" id="GO:0006396">
    <property type="term" value="P:RNA processing"/>
    <property type="evidence" value="ECO:0007669"/>
    <property type="project" value="InterPro"/>
</dbReference>
<dbReference type="SMART" id="SM00967">
    <property type="entry name" value="SpoU_sub_bind"/>
    <property type="match status" value="1"/>
</dbReference>
<dbReference type="PANTHER" id="PTHR43191">
    <property type="entry name" value="RRNA METHYLTRANSFERASE 3"/>
    <property type="match status" value="1"/>
</dbReference>
<evidence type="ECO:0000256" key="2">
    <source>
        <dbReference type="ARBA" id="ARBA00022603"/>
    </source>
</evidence>
<proteinExistence type="inferred from homology"/>
<dbReference type="Gene3D" id="3.40.1280.10">
    <property type="match status" value="1"/>
</dbReference>
<dbReference type="InterPro" id="IPR029028">
    <property type="entry name" value="Alpha/beta_knot_MTases"/>
</dbReference>
<dbReference type="GO" id="GO:0005737">
    <property type="term" value="C:cytoplasm"/>
    <property type="evidence" value="ECO:0007669"/>
    <property type="project" value="UniProtKB-ARBA"/>
</dbReference>
<evidence type="ECO:0000313" key="5">
    <source>
        <dbReference type="EMBL" id="QNL44791.1"/>
    </source>
</evidence>
<accession>A0A7G9B5G0</accession>
<dbReference type="Gene3D" id="3.30.1330.30">
    <property type="match status" value="1"/>
</dbReference>
<comment type="similarity">
    <text evidence="1">Belongs to the class IV-like SAM-binding methyltransferase superfamily. RNA methyltransferase TrmH family.</text>
</comment>
<evidence type="ECO:0000256" key="3">
    <source>
        <dbReference type="ARBA" id="ARBA00022679"/>
    </source>
</evidence>
<dbReference type="SUPFAM" id="SSF75217">
    <property type="entry name" value="alpha/beta knot"/>
    <property type="match status" value="1"/>
</dbReference>
<keyword evidence="2 5" id="KW-0489">Methyltransferase</keyword>
<name>A0A7G9B5G0_9FIRM</name>
<dbReference type="InterPro" id="IPR051259">
    <property type="entry name" value="rRNA_Methyltransferase"/>
</dbReference>
<dbReference type="InterPro" id="IPR029064">
    <property type="entry name" value="Ribosomal_eL30-like_sf"/>
</dbReference>
<evidence type="ECO:0000259" key="4">
    <source>
        <dbReference type="SMART" id="SM00967"/>
    </source>
</evidence>
<dbReference type="InterPro" id="IPR001537">
    <property type="entry name" value="SpoU_MeTrfase"/>
</dbReference>
<organism evidence="5 6">
    <name type="scientific">Oscillibacter hominis</name>
    <dbReference type="NCBI Taxonomy" id="2763056"/>
    <lineage>
        <taxon>Bacteria</taxon>
        <taxon>Bacillati</taxon>
        <taxon>Bacillota</taxon>
        <taxon>Clostridia</taxon>
        <taxon>Eubacteriales</taxon>
        <taxon>Oscillospiraceae</taxon>
        <taxon>Oscillibacter</taxon>
    </lineage>
</organism>
<protein>
    <submittedName>
        <fullName evidence="5">RNA methyltransferase</fullName>
    </submittedName>
</protein>
<sequence length="256" mass="27438">METISSRQNPLCTHIRKLAASGSYRRDRGEFLCDSPKLLEEALAWAPESVHTVVCTAGTPLPPLGDPVRLVQVSEDVMRSIAPSQTPQGVLSICAMAQRPAPEAPLPGKRYVVLDGVQDPGNVGTILRTADAFWCDGLFLVNGCADLYSPKTVRSTMGAVFRCSVWRGGAAETAALLRRSGIRLYGAALRSDTLDIREMDCGQPLALAVGSEGRGLSEELLRLCDATVRIPMSEHCESLNAAAAAAVLLWECARNC</sequence>
<dbReference type="GO" id="GO:0032259">
    <property type="term" value="P:methylation"/>
    <property type="evidence" value="ECO:0007669"/>
    <property type="project" value="UniProtKB-KW"/>
</dbReference>
<dbReference type="Pfam" id="PF00588">
    <property type="entry name" value="SpoU_methylase"/>
    <property type="match status" value="1"/>
</dbReference>
<evidence type="ECO:0000256" key="1">
    <source>
        <dbReference type="ARBA" id="ARBA00007228"/>
    </source>
</evidence>
<reference evidence="5 6" key="1">
    <citation type="submission" date="2020-08" db="EMBL/GenBank/DDBJ databases">
        <authorList>
            <person name="Liu C."/>
            <person name="Sun Q."/>
        </authorList>
    </citation>
    <scope>NUCLEOTIDE SEQUENCE [LARGE SCALE GENOMIC DNA]</scope>
    <source>
        <strain evidence="5 6">NSJ-62</strain>
    </source>
</reference>
<dbReference type="PANTHER" id="PTHR43191:SF2">
    <property type="entry name" value="RRNA METHYLTRANSFERASE 3, MITOCHONDRIAL"/>
    <property type="match status" value="1"/>
</dbReference>
<dbReference type="EMBL" id="CP060490">
    <property type="protein sequence ID" value="QNL44791.1"/>
    <property type="molecule type" value="Genomic_DNA"/>
</dbReference>
<gene>
    <name evidence="5" type="ORF">H8790_01680</name>
</gene>
<keyword evidence="3 5" id="KW-0808">Transferase</keyword>
<dbReference type="Proteomes" id="UP000515960">
    <property type="component" value="Chromosome"/>
</dbReference>
<dbReference type="CDD" id="cd18095">
    <property type="entry name" value="SpoU-like_rRNA-MTase"/>
    <property type="match status" value="1"/>
</dbReference>
<dbReference type="InterPro" id="IPR029026">
    <property type="entry name" value="tRNA_m1G_MTases_N"/>
</dbReference>
<dbReference type="RefSeq" id="WP_187333375.1">
    <property type="nucleotide sequence ID" value="NZ_CP060490.1"/>
</dbReference>
<dbReference type="InterPro" id="IPR013123">
    <property type="entry name" value="SpoU_subst-bd"/>
</dbReference>
<dbReference type="GO" id="GO:0003723">
    <property type="term" value="F:RNA binding"/>
    <property type="evidence" value="ECO:0007669"/>
    <property type="project" value="InterPro"/>
</dbReference>